<dbReference type="RefSeq" id="WP_004886032.1">
    <property type="nucleotide sequence ID" value="NZ_KB849570.1"/>
</dbReference>
<gene>
    <name evidence="1" type="ORF">F958_01794</name>
</gene>
<proteinExistence type="predicted"/>
<comment type="caution">
    <text evidence="1">The sequence shown here is derived from an EMBL/GenBank/DDBJ whole genome shotgun (WGS) entry which is preliminary data.</text>
</comment>
<dbReference type="EMBL" id="APPP01000013">
    <property type="protein sequence ID" value="ENV41091.1"/>
    <property type="molecule type" value="Genomic_DNA"/>
</dbReference>
<dbReference type="Proteomes" id="UP000013028">
    <property type="component" value="Unassembled WGS sequence"/>
</dbReference>
<evidence type="ECO:0000313" key="2">
    <source>
        <dbReference type="Proteomes" id="UP000013028"/>
    </source>
</evidence>
<sequence>MQNYLTLDETIEKLKNTKDKNLTNLVVQGVLTPVFHYIGYVVVIADTQAIASDYGIRLLKPRLSNDLIDLLENRRESLELSWVESSPKVLSGVFDSEILELFGYQPTGFLLYEYDLEEFSPISFPLDIEALTYYHPTNYKFNLQRSMVLINEHELNMYLDQANSKTEFKRGVSQAKLNAKLAACTLAEYLWKQDTEKNIRIKDMAISVRFELSKTEHADQLPEKAESLENWIKDVADKYPHSRQAGRPKNR</sequence>
<dbReference type="AlphaFoldDB" id="A0AAV3IND5"/>
<organism evidence="1 2">
    <name type="scientific">Acinetobacter nosocomialis NIPH 386</name>
    <dbReference type="NCBI Taxonomy" id="1217985"/>
    <lineage>
        <taxon>Bacteria</taxon>
        <taxon>Pseudomonadati</taxon>
        <taxon>Pseudomonadota</taxon>
        <taxon>Gammaproteobacteria</taxon>
        <taxon>Moraxellales</taxon>
        <taxon>Moraxellaceae</taxon>
        <taxon>Acinetobacter</taxon>
        <taxon>Acinetobacter calcoaceticus/baumannii complex</taxon>
    </lineage>
</organism>
<protein>
    <submittedName>
        <fullName evidence="1">Uncharacterized protein</fullName>
    </submittedName>
</protein>
<evidence type="ECO:0000313" key="1">
    <source>
        <dbReference type="EMBL" id="ENV41091.1"/>
    </source>
</evidence>
<reference evidence="1 2" key="1">
    <citation type="submission" date="2013-02" db="EMBL/GenBank/DDBJ databases">
        <title>The Genome Sequence of Acinetobacter nosocomialis NIPH 386.</title>
        <authorList>
            <consortium name="The Broad Institute Genome Sequencing Platform"/>
            <consortium name="The Broad Institute Genome Sequencing Center for Infectious Disease"/>
            <person name="Cerqueira G."/>
            <person name="Feldgarden M."/>
            <person name="Courvalin P."/>
            <person name="Perichon B."/>
            <person name="Grillot-Courvalin C."/>
            <person name="Clermont D."/>
            <person name="Rocha E."/>
            <person name="Yoon E.-J."/>
            <person name="Nemec A."/>
            <person name="Walker B."/>
            <person name="Young S.K."/>
            <person name="Zeng Q."/>
            <person name="Gargeya S."/>
            <person name="Fitzgerald M."/>
            <person name="Haas B."/>
            <person name="Abouelleil A."/>
            <person name="Alvarado L."/>
            <person name="Arachchi H.M."/>
            <person name="Berlin A.M."/>
            <person name="Chapman S.B."/>
            <person name="Dewar J."/>
            <person name="Goldberg J."/>
            <person name="Griggs A."/>
            <person name="Gujja S."/>
            <person name="Hansen M."/>
            <person name="Howarth C."/>
            <person name="Imamovic A."/>
            <person name="Larimer J."/>
            <person name="McCowan C."/>
            <person name="Murphy C."/>
            <person name="Neiman D."/>
            <person name="Pearson M."/>
            <person name="Priest M."/>
            <person name="Roberts A."/>
            <person name="Saif S."/>
            <person name="Shea T."/>
            <person name="Sisk P."/>
            <person name="Sykes S."/>
            <person name="Wortman J."/>
            <person name="Nusbaum C."/>
            <person name="Birren B."/>
        </authorList>
    </citation>
    <scope>NUCLEOTIDE SEQUENCE [LARGE SCALE GENOMIC DNA]</scope>
    <source>
        <strain evidence="1 2">NIPH 386</strain>
    </source>
</reference>
<accession>A0AAV3IND5</accession>
<name>A0AAV3IND5_ACINO</name>